<sequence>MNTTSSQSVTDAAIYCPLSTSTPQLRLLKILPSQTQESDILCSLDVVDFQHSSTPYYQALSYVWGEQDPKFTITVNGHSFEVGRNLYTALCHVRHESMPQILWIDALCINQSDAVEKEHQIRQMGAIYTRAFDVLVWFGKLDDDIEIAMDLLSDMEKTVDLSRLDCKLFDTPWFGRIWVVQE</sequence>
<dbReference type="PANTHER" id="PTHR24148">
    <property type="entry name" value="ANKYRIN REPEAT DOMAIN-CONTAINING PROTEIN 39 HOMOLOG-RELATED"/>
    <property type="match status" value="1"/>
</dbReference>
<accession>A0A9P4Q0L7</accession>
<dbReference type="OrthoDB" id="2157530at2759"/>
<keyword evidence="3" id="KW-1185">Reference proteome</keyword>
<dbReference type="Pfam" id="PF06985">
    <property type="entry name" value="HET"/>
    <property type="match status" value="1"/>
</dbReference>
<dbReference type="AlphaFoldDB" id="A0A9P4Q0L7"/>
<comment type="caution">
    <text evidence="2">The sequence shown here is derived from an EMBL/GenBank/DDBJ whole genome shotgun (WGS) entry which is preliminary data.</text>
</comment>
<dbReference type="InterPro" id="IPR010730">
    <property type="entry name" value="HET"/>
</dbReference>
<dbReference type="PANTHER" id="PTHR24148:SF73">
    <property type="entry name" value="HET DOMAIN PROTEIN (AFU_ORTHOLOGUE AFUA_8G01020)"/>
    <property type="match status" value="1"/>
</dbReference>
<reference evidence="2" key="1">
    <citation type="journal article" date="2020" name="Stud. Mycol.">
        <title>101 Dothideomycetes genomes: a test case for predicting lifestyles and emergence of pathogens.</title>
        <authorList>
            <person name="Haridas S."/>
            <person name="Albert R."/>
            <person name="Binder M."/>
            <person name="Bloem J."/>
            <person name="Labutti K."/>
            <person name="Salamov A."/>
            <person name="Andreopoulos B."/>
            <person name="Baker S."/>
            <person name="Barry K."/>
            <person name="Bills G."/>
            <person name="Bluhm B."/>
            <person name="Cannon C."/>
            <person name="Castanera R."/>
            <person name="Culley D."/>
            <person name="Daum C."/>
            <person name="Ezra D."/>
            <person name="Gonzalez J."/>
            <person name="Henrissat B."/>
            <person name="Kuo A."/>
            <person name="Liang C."/>
            <person name="Lipzen A."/>
            <person name="Lutzoni F."/>
            <person name="Magnuson J."/>
            <person name="Mondo S."/>
            <person name="Nolan M."/>
            <person name="Ohm R."/>
            <person name="Pangilinan J."/>
            <person name="Park H.-J."/>
            <person name="Ramirez L."/>
            <person name="Alfaro M."/>
            <person name="Sun H."/>
            <person name="Tritt A."/>
            <person name="Yoshinaga Y."/>
            <person name="Zwiers L.-H."/>
            <person name="Turgeon B."/>
            <person name="Goodwin S."/>
            <person name="Spatafora J."/>
            <person name="Crous P."/>
            <person name="Grigoriev I."/>
        </authorList>
    </citation>
    <scope>NUCLEOTIDE SEQUENCE</scope>
    <source>
        <strain evidence="2">CBS 116435</strain>
    </source>
</reference>
<evidence type="ECO:0000313" key="2">
    <source>
        <dbReference type="EMBL" id="KAF2717290.1"/>
    </source>
</evidence>
<evidence type="ECO:0000259" key="1">
    <source>
        <dbReference type="Pfam" id="PF06985"/>
    </source>
</evidence>
<feature type="non-terminal residue" evidence="2">
    <location>
        <position position="182"/>
    </location>
</feature>
<proteinExistence type="predicted"/>
<organism evidence="2 3">
    <name type="scientific">Polychaeton citri CBS 116435</name>
    <dbReference type="NCBI Taxonomy" id="1314669"/>
    <lineage>
        <taxon>Eukaryota</taxon>
        <taxon>Fungi</taxon>
        <taxon>Dikarya</taxon>
        <taxon>Ascomycota</taxon>
        <taxon>Pezizomycotina</taxon>
        <taxon>Dothideomycetes</taxon>
        <taxon>Dothideomycetidae</taxon>
        <taxon>Capnodiales</taxon>
        <taxon>Capnodiaceae</taxon>
        <taxon>Polychaeton</taxon>
    </lineage>
</organism>
<protein>
    <submittedName>
        <fullName evidence="2">HET-domain-containing protein</fullName>
    </submittedName>
</protein>
<dbReference type="Proteomes" id="UP000799441">
    <property type="component" value="Unassembled WGS sequence"/>
</dbReference>
<dbReference type="EMBL" id="MU003847">
    <property type="protein sequence ID" value="KAF2717290.1"/>
    <property type="molecule type" value="Genomic_DNA"/>
</dbReference>
<gene>
    <name evidence="2" type="ORF">K431DRAFT_233455</name>
</gene>
<name>A0A9P4Q0L7_9PEZI</name>
<evidence type="ECO:0000313" key="3">
    <source>
        <dbReference type="Proteomes" id="UP000799441"/>
    </source>
</evidence>
<feature type="domain" description="Heterokaryon incompatibility" evidence="1">
    <location>
        <begin position="57"/>
        <end position="182"/>
    </location>
</feature>
<dbReference type="InterPro" id="IPR052895">
    <property type="entry name" value="HetReg/Transcr_Mod"/>
</dbReference>